<evidence type="ECO:0000313" key="1">
    <source>
        <dbReference type="EMBL" id="EFU77758.1"/>
    </source>
</evidence>
<accession>E6LKB8</accession>
<protein>
    <submittedName>
        <fullName evidence="1">Phage tail protein</fullName>
    </submittedName>
</protein>
<reference evidence="1 2" key="1">
    <citation type="submission" date="2010-12" db="EMBL/GenBank/DDBJ databases">
        <authorList>
            <person name="Muzny D."/>
            <person name="Qin X."/>
            <person name="Deng J."/>
            <person name="Jiang H."/>
            <person name="Liu Y."/>
            <person name="Qu J."/>
            <person name="Song X.-Z."/>
            <person name="Zhang L."/>
            <person name="Thornton R."/>
            <person name="Coyle M."/>
            <person name="Francisco L."/>
            <person name="Jackson L."/>
            <person name="Javaid M."/>
            <person name="Korchina V."/>
            <person name="Kovar C."/>
            <person name="Mata R."/>
            <person name="Mathew T."/>
            <person name="Ngo R."/>
            <person name="Nguyen L."/>
            <person name="Nguyen N."/>
            <person name="Okwuonu G."/>
            <person name="Ongeri F."/>
            <person name="Pham C."/>
            <person name="Simmons D."/>
            <person name="Wilczek-Boney K."/>
            <person name="Hale W."/>
            <person name="Jakkamsetti A."/>
            <person name="Pham P."/>
            <person name="Ruth R."/>
            <person name="San Lucas F."/>
            <person name="Warren J."/>
            <person name="Zhang J."/>
            <person name="Zhao Z."/>
            <person name="Zhou C."/>
            <person name="Zhu D."/>
            <person name="Lee S."/>
            <person name="Bess C."/>
            <person name="Blankenburg K."/>
            <person name="Forbes L."/>
            <person name="Fu Q."/>
            <person name="Gubbala S."/>
            <person name="Hirani K."/>
            <person name="Jayaseelan J.C."/>
            <person name="Lara F."/>
            <person name="Munidasa M."/>
            <person name="Palculict T."/>
            <person name="Patil S."/>
            <person name="Pu L.-L."/>
            <person name="Saada N."/>
            <person name="Tang L."/>
            <person name="Weissenberger G."/>
            <person name="Zhu Y."/>
            <person name="Hemphill L."/>
            <person name="Shang Y."/>
            <person name="Youmans B."/>
            <person name="Ayvaz T."/>
            <person name="Ross M."/>
            <person name="Santibanez J."/>
            <person name="Aqrawi P."/>
            <person name="Gross S."/>
            <person name="Joshi V."/>
            <person name="Fowler G."/>
            <person name="Nazareth L."/>
            <person name="Reid J."/>
            <person name="Worley K."/>
            <person name="Petrosino J."/>
            <person name="Highlander S."/>
            <person name="Gibbs R."/>
        </authorList>
    </citation>
    <scope>NUCLEOTIDE SEQUENCE [LARGE SCALE GENOMIC DNA]</scope>
    <source>
        <strain evidence="1 2">DSM 3986</strain>
    </source>
</reference>
<dbReference type="Proteomes" id="UP000003434">
    <property type="component" value="Unassembled WGS sequence"/>
</dbReference>
<evidence type="ECO:0000313" key="2">
    <source>
        <dbReference type="Proteomes" id="UP000003434"/>
    </source>
</evidence>
<proteinExistence type="predicted"/>
<organism evidence="1 2">
    <name type="scientific">Lachnoanaerobaculum saburreum DSM 3986</name>
    <dbReference type="NCBI Taxonomy" id="887325"/>
    <lineage>
        <taxon>Bacteria</taxon>
        <taxon>Bacillati</taxon>
        <taxon>Bacillota</taxon>
        <taxon>Clostridia</taxon>
        <taxon>Lachnospirales</taxon>
        <taxon>Lachnospiraceae</taxon>
        <taxon>Lachnoanaerobaculum</taxon>
    </lineage>
</organism>
<dbReference type="AlphaFoldDB" id="E6LKB8"/>
<gene>
    <name evidence="1" type="ORF">HMPREF0381_0403</name>
</gene>
<dbReference type="NCBIfam" id="TIGR01634">
    <property type="entry name" value="tail_P2_I"/>
    <property type="match status" value="1"/>
</dbReference>
<comment type="caution">
    <text evidence="1">The sequence shown here is derived from an EMBL/GenBank/DDBJ whole genome shotgun (WGS) entry which is preliminary data.</text>
</comment>
<name>E6LKB8_9FIRM</name>
<sequence length="221" mass="25329">MEVLKMIKYEDAELISVLPSVLSSEPSNVAISYAYKMAMEKIIRFSIQTLLYADIDHMEDDILDLMALEFRTQYYDENLPINIKRQLVKNALVWYQKAGTPSAVKELINTVFGDGDVVEWFDFPDPPYTPGTFEIQTAARVTEELMLYFANLIQKVKNARSHIRRITILRNVGMREKVGAGIVSKPERNIYNYNSRDELVKGGSYIGVTAISFPEIVIYNR</sequence>
<dbReference type="HOGENOM" id="CLU_086293_0_1_9"/>
<dbReference type="EMBL" id="AEPW01000008">
    <property type="protein sequence ID" value="EFU77758.1"/>
    <property type="molecule type" value="Genomic_DNA"/>
</dbReference>
<dbReference type="eggNOG" id="COG4385">
    <property type="taxonomic scope" value="Bacteria"/>
</dbReference>
<dbReference type="InterPro" id="IPR006521">
    <property type="entry name" value="Tail_protein_I"/>
</dbReference>
<dbReference type="Pfam" id="PF09684">
    <property type="entry name" value="Tail_P2_I"/>
    <property type="match status" value="1"/>
</dbReference>